<name>A0A6C0KCW3_9ZZZZ</name>
<reference evidence="1" key="1">
    <citation type="journal article" date="2020" name="Nature">
        <title>Giant virus diversity and host interactions through global metagenomics.</title>
        <authorList>
            <person name="Schulz F."/>
            <person name="Roux S."/>
            <person name="Paez-Espino D."/>
            <person name="Jungbluth S."/>
            <person name="Walsh D.A."/>
            <person name="Denef V.J."/>
            <person name="McMahon K.D."/>
            <person name="Konstantinidis K.T."/>
            <person name="Eloe-Fadrosh E.A."/>
            <person name="Kyrpides N.C."/>
            <person name="Woyke T."/>
        </authorList>
    </citation>
    <scope>NUCLEOTIDE SEQUENCE</scope>
    <source>
        <strain evidence="1">GVMAG-S-3300010158-109</strain>
    </source>
</reference>
<accession>A0A6C0KCW3</accession>
<sequence length="452" mass="51370">MNERYIEIYSKHRNRSMYPYPSNFEIPFSLSYQTKRVYDPVINGMIYFTEKFSNPLDYGVLGTGSNDAVLVLNSGQPQPQSPIPDYYNGCIISITTGVGQVITRVIVGYQPSTLSVFLNVACNGIQPNQPYAIYELNTPDFVHFTMDVDANHADLLNDDQACTGYYVMDETLSNGSKIVARQINYYDASLRYAYYKERMPVGWQADDTYTIRKTLPFEKWTLTSPANLTGGFLYVTLPSQASGQDEFYVGTYIYFYTDETIYSTYSIIAYDGFNRKATCLKRDSNPIPTTGNTINIVTFSHDNFAPLSYNGSLVSQNQVVCYEIALLRLTLPNVILTSGGRISFYPYVYVEFANITSPSAVSRDIIYSNNPESGRALFMVPVRDMVHPLNSHFVKLIGRMKQTVKFKPNDSFRFSVYLADGTLFLPLQQDLQSPYEPNYRLQINATFSIRRL</sequence>
<organism evidence="1">
    <name type="scientific">viral metagenome</name>
    <dbReference type="NCBI Taxonomy" id="1070528"/>
    <lineage>
        <taxon>unclassified sequences</taxon>
        <taxon>metagenomes</taxon>
        <taxon>organismal metagenomes</taxon>
    </lineage>
</organism>
<protein>
    <submittedName>
        <fullName evidence="1">Uncharacterized protein</fullName>
    </submittedName>
</protein>
<evidence type="ECO:0000313" key="1">
    <source>
        <dbReference type="EMBL" id="QHU15855.1"/>
    </source>
</evidence>
<dbReference type="EMBL" id="MN740868">
    <property type="protein sequence ID" value="QHU15855.1"/>
    <property type="molecule type" value="Genomic_DNA"/>
</dbReference>
<dbReference type="AlphaFoldDB" id="A0A6C0KCW3"/>
<proteinExistence type="predicted"/>